<keyword evidence="7" id="KW-0648">Protein biosynthesis</keyword>
<dbReference type="PANTHER" id="PTHR22851">
    <property type="entry name" value="U3 SMALL NUCLEOLAR RNA U3 SNORNA ASSOCIATED PROTEIN"/>
    <property type="match status" value="1"/>
</dbReference>
<dbReference type="SMART" id="SM00320">
    <property type="entry name" value="WD40"/>
    <property type="match status" value="5"/>
</dbReference>
<dbReference type="InterPro" id="IPR001680">
    <property type="entry name" value="WD40_rpt"/>
</dbReference>
<keyword evidence="4" id="KW-0396">Initiation factor</keyword>
<dbReference type="SUPFAM" id="SSF50978">
    <property type="entry name" value="WD40 repeat-like"/>
    <property type="match status" value="1"/>
</dbReference>
<evidence type="ECO:0000256" key="8">
    <source>
        <dbReference type="ARBA" id="ARBA00023242"/>
    </source>
</evidence>
<evidence type="ECO:0000256" key="1">
    <source>
        <dbReference type="ARBA" id="ARBA00004604"/>
    </source>
</evidence>
<dbReference type="Pfam" id="PF08662">
    <property type="entry name" value="eIF2A"/>
    <property type="match status" value="1"/>
</dbReference>
<keyword evidence="8" id="KW-0539">Nucleus</keyword>
<evidence type="ECO:0000259" key="13">
    <source>
        <dbReference type="Pfam" id="PF04158"/>
    </source>
</evidence>
<feature type="domain" description="Sof1-like protein" evidence="13">
    <location>
        <begin position="362"/>
        <end position="448"/>
    </location>
</feature>
<dbReference type="VEuPathDB" id="VectorBase:BGLAX_030226"/>
<dbReference type="KEGG" id="bgt:106051515"/>
<proteinExistence type="inferred from homology"/>
<dbReference type="AlphaFoldDB" id="A0A2C9K4Y3"/>
<feature type="repeat" description="WD" evidence="11">
    <location>
        <begin position="329"/>
        <end position="370"/>
    </location>
</feature>
<feature type="domain" description="Translation initiation factor beta propellor-like" evidence="14">
    <location>
        <begin position="213"/>
        <end position="320"/>
    </location>
</feature>
<evidence type="ECO:0000313" key="15">
    <source>
        <dbReference type="EnsemblMetazoa" id="BGLB013277-PB"/>
    </source>
</evidence>
<keyword evidence="9" id="KW-0687">Ribonucleoprotein</keyword>
<gene>
    <name evidence="15" type="primary">106051515</name>
</gene>
<dbReference type="Pfam" id="PF04158">
    <property type="entry name" value="Sof1"/>
    <property type="match status" value="1"/>
</dbReference>
<dbReference type="UniPathway" id="UPA00143"/>
<comment type="similarity">
    <text evidence="2">Belongs to the WD repeat DCAF13/WDSOF1 family.</text>
</comment>
<dbReference type="GO" id="GO:0032040">
    <property type="term" value="C:small-subunit processome"/>
    <property type="evidence" value="ECO:0007669"/>
    <property type="project" value="TreeGrafter"/>
</dbReference>
<evidence type="ECO:0000256" key="12">
    <source>
        <dbReference type="SAM" id="MobiDB-lite"/>
    </source>
</evidence>
<evidence type="ECO:0000256" key="4">
    <source>
        <dbReference type="ARBA" id="ARBA00022540"/>
    </source>
</evidence>
<evidence type="ECO:0000256" key="7">
    <source>
        <dbReference type="ARBA" id="ARBA00022917"/>
    </source>
</evidence>
<evidence type="ECO:0000256" key="11">
    <source>
        <dbReference type="PROSITE-ProRule" id="PRU00221"/>
    </source>
</evidence>
<sequence length="453" mass="52385">MATVVRRKEFSLKVLSRNPENYRRETKLDIHKAPQNPESYLHPFAIEREYQRALNATKLERVFAKPFLCGLEGHRDNIECLAKFPTRLSHVLSAASDGEIRLWDLSTKKCISNVVAHDGLVRGMCAHRSGNFFLSCGQDANVKFWACSEEGHVTQEPVRTILNKHVYQSIDHHEKDDTFVTCGQSLDVWAGDRAQPYQSYTWGLDSMHYVKFNRIETHLVAVAADDRSIMLYDIRGGAGVQKLIMRMKTNAISWNPMQAYIFTAACDDYNLYTYDIRNLTMAANKHEDHIAAVMDVDYAPTGKEFATAGYDRAVRIFNAVEGHSRDVYTTKRMQRVNHILWSMDNKYILSGSDEMNVRLWKSKAAEKLGVLKPREKTAFNTAETLKRTFKDHPEIKRISRHRHLPKLIFSQRKELREIKEAQKRKESNRRFHSKPGAVPFQPERKKQIVELKD</sequence>
<evidence type="ECO:0000256" key="2">
    <source>
        <dbReference type="ARBA" id="ARBA00005649"/>
    </source>
</evidence>
<dbReference type="Gene3D" id="2.130.10.10">
    <property type="entry name" value="YVTN repeat-like/Quinoprotein amine dehydrogenase"/>
    <property type="match status" value="2"/>
</dbReference>
<evidence type="ECO:0000256" key="10">
    <source>
        <dbReference type="ARBA" id="ARBA00032239"/>
    </source>
</evidence>
<evidence type="ECO:0000256" key="5">
    <source>
        <dbReference type="ARBA" id="ARBA00022574"/>
    </source>
</evidence>
<protein>
    <recommendedName>
        <fullName evidence="3">DDB1- and CUL4-associated factor 13</fullName>
    </recommendedName>
    <alternativeName>
        <fullName evidence="10">WD repeat and SOF domain-containing protein 1</fullName>
    </alternativeName>
</protein>
<dbReference type="InterPro" id="IPR007287">
    <property type="entry name" value="Sof1"/>
</dbReference>
<feature type="region of interest" description="Disordered" evidence="12">
    <location>
        <begin position="420"/>
        <end position="453"/>
    </location>
</feature>
<evidence type="ECO:0000256" key="6">
    <source>
        <dbReference type="ARBA" id="ARBA00022737"/>
    </source>
</evidence>
<evidence type="ECO:0000313" key="16">
    <source>
        <dbReference type="Proteomes" id="UP000076420"/>
    </source>
</evidence>
<dbReference type="VEuPathDB" id="VectorBase:BGLB013277"/>
<dbReference type="PROSITE" id="PS00678">
    <property type="entry name" value="WD_REPEATS_1"/>
    <property type="match status" value="1"/>
</dbReference>
<dbReference type="InterPro" id="IPR036322">
    <property type="entry name" value="WD40_repeat_dom_sf"/>
</dbReference>
<dbReference type="PANTHER" id="PTHR22851:SF0">
    <property type="entry name" value="DDB1- AND CUL4-ASSOCIATED FACTOR 13"/>
    <property type="match status" value="1"/>
</dbReference>
<dbReference type="Pfam" id="PF00400">
    <property type="entry name" value="WD40"/>
    <property type="match status" value="3"/>
</dbReference>
<dbReference type="InterPro" id="IPR019775">
    <property type="entry name" value="WD40_repeat_CS"/>
</dbReference>
<feature type="compositionally biased region" description="Basic and acidic residues" evidence="12">
    <location>
        <begin position="420"/>
        <end position="429"/>
    </location>
</feature>
<dbReference type="Proteomes" id="UP000076420">
    <property type="component" value="Unassembled WGS sequence"/>
</dbReference>
<organism evidence="15 16">
    <name type="scientific">Biomphalaria glabrata</name>
    <name type="common">Bloodfluke planorb</name>
    <name type="synonym">Freshwater snail</name>
    <dbReference type="NCBI Taxonomy" id="6526"/>
    <lineage>
        <taxon>Eukaryota</taxon>
        <taxon>Metazoa</taxon>
        <taxon>Spiralia</taxon>
        <taxon>Lophotrochozoa</taxon>
        <taxon>Mollusca</taxon>
        <taxon>Gastropoda</taxon>
        <taxon>Heterobranchia</taxon>
        <taxon>Euthyneura</taxon>
        <taxon>Panpulmonata</taxon>
        <taxon>Hygrophila</taxon>
        <taxon>Lymnaeoidea</taxon>
        <taxon>Planorbidae</taxon>
        <taxon>Biomphalaria</taxon>
    </lineage>
</organism>
<dbReference type="EnsemblMetazoa" id="BGLB013277-RB">
    <property type="protein sequence ID" value="BGLB013277-PB"/>
    <property type="gene ID" value="BGLB013277"/>
</dbReference>
<feature type="repeat" description="WD" evidence="11">
    <location>
        <begin position="286"/>
        <end position="318"/>
    </location>
</feature>
<evidence type="ECO:0000256" key="9">
    <source>
        <dbReference type="ARBA" id="ARBA00023274"/>
    </source>
</evidence>
<feature type="compositionally biased region" description="Basic and acidic residues" evidence="12">
    <location>
        <begin position="442"/>
        <end position="453"/>
    </location>
</feature>
<dbReference type="GO" id="GO:0000462">
    <property type="term" value="P:maturation of SSU-rRNA from tricistronic rRNA transcript (SSU-rRNA, 5.8S rRNA, LSU-rRNA)"/>
    <property type="evidence" value="ECO:0007669"/>
    <property type="project" value="TreeGrafter"/>
</dbReference>
<reference evidence="15" key="1">
    <citation type="submission" date="2020-05" db="UniProtKB">
        <authorList>
            <consortium name="EnsemblMetazoa"/>
        </authorList>
    </citation>
    <scope>IDENTIFICATION</scope>
    <source>
        <strain evidence="15">BB02</strain>
    </source>
</reference>
<dbReference type="InterPro" id="IPR051733">
    <property type="entry name" value="WD_repeat_DCAF13/WDSOF1"/>
</dbReference>
<accession>A0A2C9K4Y3</accession>
<feature type="repeat" description="WD" evidence="11">
    <location>
        <begin position="71"/>
        <end position="113"/>
    </location>
</feature>
<feature type="repeat" description="WD" evidence="11">
    <location>
        <begin position="114"/>
        <end position="145"/>
    </location>
</feature>
<dbReference type="RefSeq" id="XP_013062150.2">
    <property type="nucleotide sequence ID" value="XM_013206696.2"/>
</dbReference>
<evidence type="ECO:0000259" key="14">
    <source>
        <dbReference type="Pfam" id="PF08662"/>
    </source>
</evidence>
<dbReference type="InterPro" id="IPR013979">
    <property type="entry name" value="TIF_beta_prop-like"/>
</dbReference>
<dbReference type="OrthoDB" id="10249065at2759"/>
<dbReference type="PROSITE" id="PS50294">
    <property type="entry name" value="WD_REPEATS_REGION"/>
    <property type="match status" value="1"/>
</dbReference>
<comment type="subcellular location">
    <subcellularLocation>
        <location evidence="1">Nucleus</location>
        <location evidence="1">Nucleolus</location>
    </subcellularLocation>
</comment>
<dbReference type="STRING" id="6526.A0A2C9K4Y3"/>
<evidence type="ECO:0000256" key="3">
    <source>
        <dbReference type="ARBA" id="ARBA00021762"/>
    </source>
</evidence>
<keyword evidence="5 11" id="KW-0853">WD repeat</keyword>
<dbReference type="GO" id="GO:0003743">
    <property type="term" value="F:translation initiation factor activity"/>
    <property type="evidence" value="ECO:0007669"/>
    <property type="project" value="UniProtKB-KW"/>
</dbReference>
<dbReference type="GO" id="GO:0016567">
    <property type="term" value="P:protein ubiquitination"/>
    <property type="evidence" value="ECO:0007669"/>
    <property type="project" value="UniProtKB-UniPathway"/>
</dbReference>
<name>A0A2C9K4Y3_BIOGL</name>
<keyword evidence="6" id="KW-0677">Repeat</keyword>
<dbReference type="PROSITE" id="PS50082">
    <property type="entry name" value="WD_REPEATS_2"/>
    <property type="match status" value="4"/>
</dbReference>
<dbReference type="InterPro" id="IPR015943">
    <property type="entry name" value="WD40/YVTN_repeat-like_dom_sf"/>
</dbReference>